<keyword evidence="3" id="KW-1185">Reference proteome</keyword>
<evidence type="ECO:0000313" key="2">
    <source>
        <dbReference type="EMBL" id="TKV94284.1"/>
    </source>
</evidence>
<gene>
    <name evidence="2" type="ORF">SEVIR_9G283800v2</name>
</gene>
<name>A0A4U6T0V9_SETVI</name>
<dbReference type="Proteomes" id="UP000298652">
    <property type="component" value="Chromosome 9"/>
</dbReference>
<organism evidence="2 3">
    <name type="scientific">Setaria viridis</name>
    <name type="common">Green bristlegrass</name>
    <name type="synonym">Setaria italica subsp. viridis</name>
    <dbReference type="NCBI Taxonomy" id="4556"/>
    <lineage>
        <taxon>Eukaryota</taxon>
        <taxon>Viridiplantae</taxon>
        <taxon>Streptophyta</taxon>
        <taxon>Embryophyta</taxon>
        <taxon>Tracheophyta</taxon>
        <taxon>Spermatophyta</taxon>
        <taxon>Magnoliopsida</taxon>
        <taxon>Liliopsida</taxon>
        <taxon>Poales</taxon>
        <taxon>Poaceae</taxon>
        <taxon>PACMAD clade</taxon>
        <taxon>Panicoideae</taxon>
        <taxon>Panicodae</taxon>
        <taxon>Paniceae</taxon>
        <taxon>Cenchrinae</taxon>
        <taxon>Setaria</taxon>
    </lineage>
</organism>
<evidence type="ECO:0000256" key="1">
    <source>
        <dbReference type="SAM" id="Phobius"/>
    </source>
</evidence>
<keyword evidence="1" id="KW-0812">Transmembrane</keyword>
<feature type="transmembrane region" description="Helical" evidence="1">
    <location>
        <begin position="36"/>
        <end position="59"/>
    </location>
</feature>
<dbReference type="EMBL" id="CM016560">
    <property type="protein sequence ID" value="TKV94284.1"/>
    <property type="molecule type" value="Genomic_DNA"/>
</dbReference>
<dbReference type="OMA" id="QCCIVVE"/>
<accession>A0A4U6T0V9</accession>
<sequence length="151" mass="16729">MTHWSLVTLRTHIRVTRSQAIQLPSQTTTQLDRLKILLMAPAKFATILFVAAVACAFAITSTSAATVTAQSCAEQIKYFTNCLARDEIRQQCCIVVENASCLCQLKQAVAVPCIPHRRHGHRCPRNVVPPAVQMAELQRLPCFKGLKCLRA</sequence>
<keyword evidence="1" id="KW-0472">Membrane</keyword>
<protein>
    <submittedName>
        <fullName evidence="2">Uncharacterized protein</fullName>
    </submittedName>
</protein>
<keyword evidence="1" id="KW-1133">Transmembrane helix</keyword>
<proteinExistence type="predicted"/>
<dbReference type="AlphaFoldDB" id="A0A4U6T0V9"/>
<evidence type="ECO:0000313" key="3">
    <source>
        <dbReference type="Proteomes" id="UP000298652"/>
    </source>
</evidence>
<reference evidence="2" key="1">
    <citation type="submission" date="2019-03" db="EMBL/GenBank/DDBJ databases">
        <title>WGS assembly of Setaria viridis.</title>
        <authorList>
            <person name="Huang P."/>
            <person name="Jenkins J."/>
            <person name="Grimwood J."/>
            <person name="Barry K."/>
            <person name="Healey A."/>
            <person name="Mamidi S."/>
            <person name="Sreedasyam A."/>
            <person name="Shu S."/>
            <person name="Feldman M."/>
            <person name="Wu J."/>
            <person name="Yu Y."/>
            <person name="Chen C."/>
            <person name="Johnson J."/>
            <person name="Rokhsar D."/>
            <person name="Baxter I."/>
            <person name="Schmutz J."/>
            <person name="Brutnell T."/>
            <person name="Kellogg E."/>
        </authorList>
    </citation>
    <scope>NUCLEOTIDE SEQUENCE [LARGE SCALE GENOMIC DNA]</scope>
</reference>
<dbReference type="Gramene" id="TKV94284">
    <property type="protein sequence ID" value="TKV94284"/>
    <property type="gene ID" value="SEVIR_9G283800v2"/>
</dbReference>